<accession>A0AA39I3L8</accession>
<reference evidence="1" key="1">
    <citation type="submission" date="2023-06" db="EMBL/GenBank/DDBJ databases">
        <title>Genomic analysis of the entomopathogenic nematode Steinernema hermaphroditum.</title>
        <authorList>
            <person name="Schwarz E.M."/>
            <person name="Heppert J.K."/>
            <person name="Baniya A."/>
            <person name="Schwartz H.T."/>
            <person name="Tan C.-H."/>
            <person name="Antoshechkin I."/>
            <person name="Sternberg P.W."/>
            <person name="Goodrich-Blair H."/>
            <person name="Dillman A.R."/>
        </authorList>
    </citation>
    <scope>NUCLEOTIDE SEQUENCE</scope>
    <source>
        <strain evidence="1">PS9179</strain>
        <tissue evidence="1">Whole animal</tissue>
    </source>
</reference>
<keyword evidence="2" id="KW-1185">Reference proteome</keyword>
<proteinExistence type="predicted"/>
<gene>
    <name evidence="1" type="ORF">QR680_012879</name>
</gene>
<dbReference type="EMBL" id="JAUCMV010000002">
    <property type="protein sequence ID" value="KAK0417205.1"/>
    <property type="molecule type" value="Genomic_DNA"/>
</dbReference>
<dbReference type="Proteomes" id="UP001175271">
    <property type="component" value="Unassembled WGS sequence"/>
</dbReference>
<evidence type="ECO:0000313" key="1">
    <source>
        <dbReference type="EMBL" id="KAK0417205.1"/>
    </source>
</evidence>
<sequence>MGSRPDALLRGIAEAMALQRMIEEKARHVMIVEAEVDTLKAQCEALEERWLRSSSRDLAFLKAFGDLIEKTSRLKKDLHCATGSDDEEKGVDSPSKAVEECERLQKQRVRKESEVDDSFGTE</sequence>
<comment type="caution">
    <text evidence="1">The sequence shown here is derived from an EMBL/GenBank/DDBJ whole genome shotgun (WGS) entry which is preliminary data.</text>
</comment>
<protein>
    <submittedName>
        <fullName evidence="1">Uncharacterized protein</fullName>
    </submittedName>
</protein>
<dbReference type="AlphaFoldDB" id="A0AA39I3L8"/>
<organism evidence="1 2">
    <name type="scientific">Steinernema hermaphroditum</name>
    <dbReference type="NCBI Taxonomy" id="289476"/>
    <lineage>
        <taxon>Eukaryota</taxon>
        <taxon>Metazoa</taxon>
        <taxon>Ecdysozoa</taxon>
        <taxon>Nematoda</taxon>
        <taxon>Chromadorea</taxon>
        <taxon>Rhabditida</taxon>
        <taxon>Tylenchina</taxon>
        <taxon>Panagrolaimomorpha</taxon>
        <taxon>Strongyloidoidea</taxon>
        <taxon>Steinernematidae</taxon>
        <taxon>Steinernema</taxon>
    </lineage>
</organism>
<name>A0AA39I3L8_9BILA</name>
<evidence type="ECO:0000313" key="2">
    <source>
        <dbReference type="Proteomes" id="UP001175271"/>
    </source>
</evidence>